<dbReference type="SUPFAM" id="SSF141868">
    <property type="entry name" value="EAL domain-like"/>
    <property type="match status" value="1"/>
</dbReference>
<dbReference type="Pfam" id="PF00563">
    <property type="entry name" value="EAL"/>
    <property type="match status" value="1"/>
</dbReference>
<dbReference type="SMART" id="SM00091">
    <property type="entry name" value="PAS"/>
    <property type="match status" value="2"/>
</dbReference>
<feature type="domain" description="PAS" evidence="3">
    <location>
        <begin position="204"/>
        <end position="239"/>
    </location>
</feature>
<feature type="domain" description="EAL" evidence="5">
    <location>
        <begin position="492"/>
        <end position="746"/>
    </location>
</feature>
<protein>
    <submittedName>
        <fullName evidence="7">EAL domain-containing protein</fullName>
    </submittedName>
</protein>
<name>A0A7W2F9R5_9BURK</name>
<dbReference type="InterPro" id="IPR035919">
    <property type="entry name" value="EAL_sf"/>
</dbReference>
<dbReference type="SUPFAM" id="SSF55073">
    <property type="entry name" value="Nucleotide cyclase"/>
    <property type="match status" value="1"/>
</dbReference>
<dbReference type="PROSITE" id="PS50887">
    <property type="entry name" value="GGDEF"/>
    <property type="match status" value="1"/>
</dbReference>
<dbReference type="Gene3D" id="3.30.450.20">
    <property type="entry name" value="PAS domain"/>
    <property type="match status" value="2"/>
</dbReference>
<dbReference type="Pfam" id="PF13426">
    <property type="entry name" value="PAS_9"/>
    <property type="match status" value="1"/>
</dbReference>
<gene>
    <name evidence="7" type="ORF">H3H39_12015</name>
</gene>
<dbReference type="InterPro" id="IPR000160">
    <property type="entry name" value="GGDEF_dom"/>
</dbReference>
<evidence type="ECO:0000313" key="8">
    <source>
        <dbReference type="Proteomes" id="UP000573499"/>
    </source>
</evidence>
<evidence type="ECO:0000259" key="3">
    <source>
        <dbReference type="PROSITE" id="PS50112"/>
    </source>
</evidence>
<organism evidence="7 8">
    <name type="scientific">Rugamonas apoptosis</name>
    <dbReference type="NCBI Taxonomy" id="2758570"/>
    <lineage>
        <taxon>Bacteria</taxon>
        <taxon>Pseudomonadati</taxon>
        <taxon>Pseudomonadota</taxon>
        <taxon>Betaproteobacteria</taxon>
        <taxon>Burkholderiales</taxon>
        <taxon>Oxalobacteraceae</taxon>
        <taxon>Telluria group</taxon>
        <taxon>Rugamonas</taxon>
    </lineage>
</organism>
<dbReference type="Proteomes" id="UP000573499">
    <property type="component" value="Unassembled WGS sequence"/>
</dbReference>
<dbReference type="SMART" id="SM00267">
    <property type="entry name" value="GGDEF"/>
    <property type="match status" value="1"/>
</dbReference>
<dbReference type="NCBIfam" id="TIGR00254">
    <property type="entry name" value="GGDEF"/>
    <property type="match status" value="1"/>
</dbReference>
<dbReference type="Gene3D" id="3.30.70.270">
    <property type="match status" value="1"/>
</dbReference>
<feature type="region of interest" description="Disordered" evidence="2">
    <location>
        <begin position="1"/>
        <end position="39"/>
    </location>
</feature>
<dbReference type="InterPro" id="IPR000700">
    <property type="entry name" value="PAS-assoc_C"/>
</dbReference>
<reference evidence="7 8" key="1">
    <citation type="submission" date="2020-07" db="EMBL/GenBank/DDBJ databases">
        <title>Novel species isolated from subtropical streams in China.</title>
        <authorList>
            <person name="Lu H."/>
        </authorList>
    </citation>
    <scope>NUCLEOTIDE SEQUENCE [LARGE SCALE GENOMIC DNA]</scope>
    <source>
        <strain evidence="7 8">LX47W</strain>
    </source>
</reference>
<dbReference type="SUPFAM" id="SSF55785">
    <property type="entry name" value="PYP-like sensor domain (PAS domain)"/>
    <property type="match status" value="2"/>
</dbReference>
<dbReference type="InterPro" id="IPR052155">
    <property type="entry name" value="Biofilm_reg_signaling"/>
</dbReference>
<dbReference type="PANTHER" id="PTHR44757">
    <property type="entry name" value="DIGUANYLATE CYCLASE DGCP"/>
    <property type="match status" value="1"/>
</dbReference>
<dbReference type="RefSeq" id="WP_182153614.1">
    <property type="nucleotide sequence ID" value="NZ_JACEZU010000005.1"/>
</dbReference>
<evidence type="ECO:0000259" key="5">
    <source>
        <dbReference type="PROSITE" id="PS50883"/>
    </source>
</evidence>
<dbReference type="PANTHER" id="PTHR44757:SF2">
    <property type="entry name" value="BIOFILM ARCHITECTURE MAINTENANCE PROTEIN MBAA"/>
    <property type="match status" value="1"/>
</dbReference>
<dbReference type="PROSITE" id="PS50112">
    <property type="entry name" value="PAS"/>
    <property type="match status" value="1"/>
</dbReference>
<dbReference type="AlphaFoldDB" id="A0A7W2F9R5"/>
<dbReference type="Pfam" id="PF08448">
    <property type="entry name" value="PAS_4"/>
    <property type="match status" value="1"/>
</dbReference>
<evidence type="ECO:0000256" key="1">
    <source>
        <dbReference type="SAM" id="Coils"/>
    </source>
</evidence>
<dbReference type="InterPro" id="IPR043128">
    <property type="entry name" value="Rev_trsase/Diguanyl_cyclase"/>
</dbReference>
<dbReference type="CDD" id="cd01948">
    <property type="entry name" value="EAL"/>
    <property type="match status" value="1"/>
</dbReference>
<evidence type="ECO:0000259" key="6">
    <source>
        <dbReference type="PROSITE" id="PS50887"/>
    </source>
</evidence>
<sequence length="753" mass="83022">MNNPVHTGSEPAPADKDGERTGTSARHRRRGGAGTGGANETTALLHLLSRLEVHQEELQAQNEELLRAYREVEHIKERYADFYHCSPSGFVSLDRDGKIIQINATSVQLLDRAADSPVGTRFDTFLILADRAAFRAMLAKVYATGAKQHCEVRLSQAGHLPRTVQIDAMLAPDGIECRAVIVDVTEQKSAAARLQLDASVFAYASEGIMITDADGVLIDVNNAFSSITGYSRAEALGHSPCFLQSGHAETVSYDAVWRAVAEHAHWSGELWCRRKDGSEFVAMLGISAVRDNANRPVNYVAIFTDITQLKQNQHALEHIAHFDALTGLPNRVLLLDRLQQALAQSQRQQRALAVVFLDLDGFKAVNDQHGHGVGDALLIACAARMKAALRDEDTIARLGGDEFVALLVDLEHHHEFESMVSRLLHAVSSPIRLDELTLQVTASIGVTLYPADPAAPDQLLRHADQAMYQAKLAGKNRYHLFDVEHDEALKSQFEYLQEVRLAVAEKQFQLYYQPKVNLRTGVVVGAEALLRWQHPRRGLLEPAQFITMIDDQRIGVELGHWVIDTALQQAAAWQQAGLNIPVSVNVCAHLLQQSDFVSYLADRLASYPRLKPNSLELEILESSAVEDLFKVSEVIHACHRIGIDCALDDFGTGYSSLAYLRHLPVKTLKIDRSFVRTMHNDPGDLDIVKGILGLAAVFHRQVIAEGVETGAVAALLQHLGCDLAQGFAIAPPMTAPLMAQWVAQRRATTTWPY</sequence>
<dbReference type="SMART" id="SM00086">
    <property type="entry name" value="PAC"/>
    <property type="match status" value="1"/>
</dbReference>
<dbReference type="InterPro" id="IPR029787">
    <property type="entry name" value="Nucleotide_cyclase"/>
</dbReference>
<feature type="domain" description="PAC" evidence="4">
    <location>
        <begin position="266"/>
        <end position="318"/>
    </location>
</feature>
<dbReference type="SMART" id="SM00052">
    <property type="entry name" value="EAL"/>
    <property type="match status" value="1"/>
</dbReference>
<dbReference type="Pfam" id="PF00990">
    <property type="entry name" value="GGDEF"/>
    <property type="match status" value="1"/>
</dbReference>
<dbReference type="NCBIfam" id="TIGR00229">
    <property type="entry name" value="sensory_box"/>
    <property type="match status" value="1"/>
</dbReference>
<dbReference type="InterPro" id="IPR001610">
    <property type="entry name" value="PAC"/>
</dbReference>
<evidence type="ECO:0000256" key="2">
    <source>
        <dbReference type="SAM" id="MobiDB-lite"/>
    </source>
</evidence>
<keyword evidence="8" id="KW-1185">Reference proteome</keyword>
<evidence type="ECO:0000259" key="4">
    <source>
        <dbReference type="PROSITE" id="PS50113"/>
    </source>
</evidence>
<evidence type="ECO:0000313" key="7">
    <source>
        <dbReference type="EMBL" id="MBA5687772.1"/>
    </source>
</evidence>
<dbReference type="GO" id="GO:0003824">
    <property type="term" value="F:catalytic activity"/>
    <property type="evidence" value="ECO:0007669"/>
    <property type="project" value="UniProtKB-ARBA"/>
</dbReference>
<dbReference type="FunFam" id="3.30.70.270:FF:000001">
    <property type="entry name" value="Diguanylate cyclase domain protein"/>
    <property type="match status" value="1"/>
</dbReference>
<dbReference type="CDD" id="cd00130">
    <property type="entry name" value="PAS"/>
    <property type="match status" value="2"/>
</dbReference>
<dbReference type="InterPro" id="IPR001633">
    <property type="entry name" value="EAL_dom"/>
</dbReference>
<dbReference type="PROSITE" id="PS50883">
    <property type="entry name" value="EAL"/>
    <property type="match status" value="1"/>
</dbReference>
<feature type="domain" description="GGDEF" evidence="6">
    <location>
        <begin position="350"/>
        <end position="483"/>
    </location>
</feature>
<dbReference type="CDD" id="cd01949">
    <property type="entry name" value="GGDEF"/>
    <property type="match status" value="1"/>
</dbReference>
<dbReference type="InterPro" id="IPR035965">
    <property type="entry name" value="PAS-like_dom_sf"/>
</dbReference>
<feature type="coiled-coil region" evidence="1">
    <location>
        <begin position="44"/>
        <end position="78"/>
    </location>
</feature>
<dbReference type="PROSITE" id="PS50113">
    <property type="entry name" value="PAC"/>
    <property type="match status" value="1"/>
</dbReference>
<dbReference type="InterPro" id="IPR000014">
    <property type="entry name" value="PAS"/>
</dbReference>
<proteinExistence type="predicted"/>
<comment type="caution">
    <text evidence="7">The sequence shown here is derived from an EMBL/GenBank/DDBJ whole genome shotgun (WGS) entry which is preliminary data.</text>
</comment>
<keyword evidence="1" id="KW-0175">Coiled coil</keyword>
<dbReference type="EMBL" id="JACEZU010000005">
    <property type="protein sequence ID" value="MBA5687772.1"/>
    <property type="molecule type" value="Genomic_DNA"/>
</dbReference>
<accession>A0A7W2F9R5</accession>
<dbReference type="Gene3D" id="3.20.20.450">
    <property type="entry name" value="EAL domain"/>
    <property type="match status" value="1"/>
</dbReference>
<dbReference type="InterPro" id="IPR013656">
    <property type="entry name" value="PAS_4"/>
</dbReference>